<organism evidence="8 9">
    <name type="scientific">Paracoccus thiocyanatus</name>
    <dbReference type="NCBI Taxonomy" id="34006"/>
    <lineage>
        <taxon>Bacteria</taxon>
        <taxon>Pseudomonadati</taxon>
        <taxon>Pseudomonadota</taxon>
        <taxon>Alphaproteobacteria</taxon>
        <taxon>Rhodobacterales</taxon>
        <taxon>Paracoccaceae</taxon>
        <taxon>Paracoccus</taxon>
    </lineage>
</organism>
<dbReference type="GO" id="GO:0005886">
    <property type="term" value="C:plasma membrane"/>
    <property type="evidence" value="ECO:0007669"/>
    <property type="project" value="UniProtKB-SubCell"/>
</dbReference>
<dbReference type="Proteomes" id="UP000256679">
    <property type="component" value="Unassembled WGS sequence"/>
</dbReference>
<evidence type="ECO:0000256" key="1">
    <source>
        <dbReference type="ARBA" id="ARBA00004651"/>
    </source>
</evidence>
<accession>A0A3D8PBZ2</accession>
<evidence type="ECO:0000313" key="8">
    <source>
        <dbReference type="EMBL" id="RDW13590.1"/>
    </source>
</evidence>
<evidence type="ECO:0000313" key="9">
    <source>
        <dbReference type="Proteomes" id="UP000256679"/>
    </source>
</evidence>
<feature type="transmembrane region" description="Helical" evidence="7">
    <location>
        <begin position="127"/>
        <end position="145"/>
    </location>
</feature>
<name>A0A3D8PBZ2_9RHOB</name>
<feature type="transmembrane region" description="Helical" evidence="7">
    <location>
        <begin position="372"/>
        <end position="394"/>
    </location>
</feature>
<sequence>MSGPEGGAAAAPEGRGKSLASRALGSGAWSMANFGLGQIMRLGSNLVLTRILSPDDFGLMALVTSFLIGLTMFSDMGFGPSIMQSKRGDDPDFLDTIWTLKIIRGFVIFGAAILMAWPLAWFYDAPLFGWVFPVAASSMILGGFFPTRIDTAARHLQLGRLTVIELANQLVGILFTIAAALVLQSVWALVWGNVLGALAQLLMFRLFLPGHRNRLRLEPEARAEVMKFGKWIFFSTICGFLLFQGDRIILGRVLTLDQLGIYNIGLFLATVPVMLGSSIAGRLFIPIYRQHPPAESAQNARILARTRAGLTALLLLVAVVLAWAGPPLVDLLYDPRYGTAGGVLVAIACIQMLQVIPISYEQAALAAGDSRGFFVMQSSRAAIYFLLVAGGAALHGLPGLLTGQALAQVFCYPVTVWIARRHGCWDPRHDLIAGVVALAAAASALSGHHEAVLAALGP</sequence>
<evidence type="ECO:0000256" key="2">
    <source>
        <dbReference type="ARBA" id="ARBA00007430"/>
    </source>
</evidence>
<feature type="transmembrane region" description="Helical" evidence="7">
    <location>
        <begin position="228"/>
        <end position="249"/>
    </location>
</feature>
<reference evidence="8 9" key="1">
    <citation type="submission" date="2018-05" db="EMBL/GenBank/DDBJ databases">
        <title>Whole genome sequencing of Paracoccus thiocyanatus SST.</title>
        <authorList>
            <person name="Ghosh W."/>
            <person name="Rameez M.J."/>
            <person name="Roy C."/>
        </authorList>
    </citation>
    <scope>NUCLEOTIDE SEQUENCE [LARGE SCALE GENOMIC DNA]</scope>
    <source>
        <strain evidence="8 9">SST</strain>
    </source>
</reference>
<comment type="subcellular location">
    <subcellularLocation>
        <location evidence="1">Cell membrane</location>
        <topology evidence="1">Multi-pass membrane protein</topology>
    </subcellularLocation>
</comment>
<keyword evidence="9" id="KW-1185">Reference proteome</keyword>
<evidence type="ECO:0000256" key="6">
    <source>
        <dbReference type="ARBA" id="ARBA00023136"/>
    </source>
</evidence>
<proteinExistence type="inferred from homology"/>
<feature type="transmembrane region" description="Helical" evidence="7">
    <location>
        <begin position="57"/>
        <end position="78"/>
    </location>
</feature>
<evidence type="ECO:0000256" key="5">
    <source>
        <dbReference type="ARBA" id="ARBA00022989"/>
    </source>
</evidence>
<evidence type="ECO:0000256" key="7">
    <source>
        <dbReference type="SAM" id="Phobius"/>
    </source>
</evidence>
<feature type="transmembrane region" description="Helical" evidence="7">
    <location>
        <begin position="337"/>
        <end position="360"/>
    </location>
</feature>
<feature type="transmembrane region" description="Helical" evidence="7">
    <location>
        <begin position="261"/>
        <end position="285"/>
    </location>
</feature>
<evidence type="ECO:0000256" key="3">
    <source>
        <dbReference type="ARBA" id="ARBA00022475"/>
    </source>
</evidence>
<feature type="transmembrane region" description="Helical" evidence="7">
    <location>
        <begin position="189"/>
        <end position="208"/>
    </location>
</feature>
<dbReference type="PANTHER" id="PTHR30250">
    <property type="entry name" value="PST FAMILY PREDICTED COLANIC ACID TRANSPORTER"/>
    <property type="match status" value="1"/>
</dbReference>
<comment type="similarity">
    <text evidence="2">Belongs to the polysaccharide synthase family.</text>
</comment>
<gene>
    <name evidence="8" type="ORF">DIE28_07260</name>
</gene>
<feature type="transmembrane region" description="Helical" evidence="7">
    <location>
        <begin position="306"/>
        <end position="325"/>
    </location>
</feature>
<dbReference type="InterPro" id="IPR050833">
    <property type="entry name" value="Poly_Biosynth_Transport"/>
</dbReference>
<keyword evidence="4 7" id="KW-0812">Transmembrane</keyword>
<dbReference type="Pfam" id="PF13440">
    <property type="entry name" value="Polysacc_synt_3"/>
    <property type="match status" value="1"/>
</dbReference>
<feature type="transmembrane region" description="Helical" evidence="7">
    <location>
        <begin position="166"/>
        <end position="183"/>
    </location>
</feature>
<dbReference type="AlphaFoldDB" id="A0A3D8PBZ2"/>
<evidence type="ECO:0000256" key="4">
    <source>
        <dbReference type="ARBA" id="ARBA00022692"/>
    </source>
</evidence>
<dbReference type="PANTHER" id="PTHR30250:SF10">
    <property type="entry name" value="LIPOPOLYSACCHARIDE BIOSYNTHESIS PROTEIN WZXC"/>
    <property type="match status" value="1"/>
</dbReference>
<feature type="transmembrane region" description="Helical" evidence="7">
    <location>
        <begin position="98"/>
        <end position="121"/>
    </location>
</feature>
<dbReference type="RefSeq" id="WP_115755397.1">
    <property type="nucleotide sequence ID" value="NZ_QFCQ01000029.1"/>
</dbReference>
<protein>
    <submittedName>
        <fullName evidence="8">Polysaccharide biosynthesis protein</fullName>
    </submittedName>
</protein>
<keyword evidence="6 7" id="KW-0472">Membrane</keyword>
<comment type="caution">
    <text evidence="8">The sequence shown here is derived from an EMBL/GenBank/DDBJ whole genome shotgun (WGS) entry which is preliminary data.</text>
</comment>
<keyword evidence="3" id="KW-1003">Cell membrane</keyword>
<keyword evidence="5 7" id="KW-1133">Transmembrane helix</keyword>
<dbReference type="EMBL" id="QFCQ01000029">
    <property type="protein sequence ID" value="RDW13590.1"/>
    <property type="molecule type" value="Genomic_DNA"/>
</dbReference>